<evidence type="ECO:0000313" key="11">
    <source>
        <dbReference type="EMBL" id="MFD1485221.1"/>
    </source>
</evidence>
<evidence type="ECO:0000256" key="9">
    <source>
        <dbReference type="ARBA" id="ARBA00023264"/>
    </source>
</evidence>
<feature type="transmembrane region" description="Helical" evidence="10">
    <location>
        <begin position="6"/>
        <end position="27"/>
    </location>
</feature>
<evidence type="ECO:0000256" key="7">
    <source>
        <dbReference type="ARBA" id="ARBA00023136"/>
    </source>
</evidence>
<comment type="subunit">
    <text evidence="10">Probably interacts with PlsX.</text>
</comment>
<comment type="catalytic activity">
    <reaction evidence="10">
        <text>an acyl phosphate + sn-glycerol 3-phosphate = a 1-acyl-sn-glycero-3-phosphate + phosphate</text>
        <dbReference type="Rhea" id="RHEA:34075"/>
        <dbReference type="ChEBI" id="CHEBI:43474"/>
        <dbReference type="ChEBI" id="CHEBI:57597"/>
        <dbReference type="ChEBI" id="CHEBI:57970"/>
        <dbReference type="ChEBI" id="CHEBI:59918"/>
        <dbReference type="EC" id="2.3.1.275"/>
    </reaction>
</comment>
<proteinExistence type="inferred from homology"/>
<keyword evidence="2 10" id="KW-0444">Lipid biosynthesis</keyword>
<sequence length="207" mass="22613">MRLALSFILAYLIGSIPSGVWVGQWFFHQDIRQAGSHNIGTTNAYRVLGPVGGTIVLIMDILKGTLGASLPILLGIPQHWLVLIVGLAAVAGHTFSIFIGFKGGKAVATSAGICLAYDWHFFLIACAVFLSLVLLTSMVSVASTLGMGIITVWSLFYHDWLLTAVATCLWVVFLVRHKDNFARIKAGTENMVPFGLGQYLRQRRLQH</sequence>
<comment type="subcellular location">
    <subcellularLocation>
        <location evidence="10">Cell membrane</location>
        <topology evidence="10">Multi-pass membrane protein</topology>
    </subcellularLocation>
</comment>
<feature type="transmembrane region" description="Helical" evidence="10">
    <location>
        <begin position="121"/>
        <end position="150"/>
    </location>
</feature>
<keyword evidence="7 10" id="KW-0472">Membrane</keyword>
<comment type="caution">
    <text evidence="11">The sequence shown here is derived from an EMBL/GenBank/DDBJ whole genome shotgun (WGS) entry which is preliminary data.</text>
</comment>
<dbReference type="HAMAP" id="MF_01043">
    <property type="entry name" value="PlsY"/>
    <property type="match status" value="1"/>
</dbReference>
<feature type="transmembrane region" description="Helical" evidence="10">
    <location>
        <begin position="47"/>
        <end position="74"/>
    </location>
</feature>
<dbReference type="Pfam" id="PF02660">
    <property type="entry name" value="G3P_acyltransf"/>
    <property type="match status" value="1"/>
</dbReference>
<organism evidence="11 12">
    <name type="scientific">Lacticaseibacillus baoqingensis</name>
    <dbReference type="NCBI Taxonomy" id="2486013"/>
    <lineage>
        <taxon>Bacteria</taxon>
        <taxon>Bacillati</taxon>
        <taxon>Bacillota</taxon>
        <taxon>Bacilli</taxon>
        <taxon>Lactobacillales</taxon>
        <taxon>Lactobacillaceae</taxon>
        <taxon>Lacticaseibacillus</taxon>
    </lineage>
</organism>
<evidence type="ECO:0000313" key="12">
    <source>
        <dbReference type="Proteomes" id="UP001597252"/>
    </source>
</evidence>
<evidence type="ECO:0000256" key="10">
    <source>
        <dbReference type="HAMAP-Rule" id="MF_01043"/>
    </source>
</evidence>
<dbReference type="PANTHER" id="PTHR30309">
    <property type="entry name" value="INNER MEMBRANE PROTEIN YGIH"/>
    <property type="match status" value="1"/>
</dbReference>
<dbReference type="RefSeq" id="WP_125753114.1">
    <property type="nucleotide sequence ID" value="NZ_JBHTON010000024.1"/>
</dbReference>
<keyword evidence="1 10" id="KW-1003">Cell membrane</keyword>
<dbReference type="PANTHER" id="PTHR30309:SF0">
    <property type="entry name" value="GLYCEROL-3-PHOSPHATE ACYLTRANSFERASE-RELATED"/>
    <property type="match status" value="1"/>
</dbReference>
<evidence type="ECO:0000256" key="5">
    <source>
        <dbReference type="ARBA" id="ARBA00022989"/>
    </source>
</evidence>
<reference evidence="12" key="1">
    <citation type="journal article" date="2019" name="Int. J. Syst. Evol. Microbiol.">
        <title>The Global Catalogue of Microorganisms (GCM) 10K type strain sequencing project: providing services to taxonomists for standard genome sequencing and annotation.</title>
        <authorList>
            <consortium name="The Broad Institute Genomics Platform"/>
            <consortium name="The Broad Institute Genome Sequencing Center for Infectious Disease"/>
            <person name="Wu L."/>
            <person name="Ma J."/>
        </authorList>
    </citation>
    <scope>NUCLEOTIDE SEQUENCE [LARGE SCALE GENOMIC DNA]</scope>
    <source>
        <strain evidence="12">CCM 8903</strain>
    </source>
</reference>
<dbReference type="Proteomes" id="UP001597252">
    <property type="component" value="Unassembled WGS sequence"/>
</dbReference>
<keyword evidence="5 10" id="KW-1133">Transmembrane helix</keyword>
<comment type="function">
    <text evidence="10">Catalyzes the transfer of an acyl group from acyl-phosphate (acyl-PO(4)) to glycerol-3-phosphate (G3P) to form lysophosphatidic acid (LPA). This enzyme utilizes acyl-phosphate as fatty acyl donor, but not acyl-CoA or acyl-ACP.</text>
</comment>
<feature type="transmembrane region" description="Helical" evidence="10">
    <location>
        <begin position="80"/>
        <end position="101"/>
    </location>
</feature>
<dbReference type="GO" id="GO:0004366">
    <property type="term" value="F:glycerol-3-phosphate O-acyltransferase activity"/>
    <property type="evidence" value="ECO:0007669"/>
    <property type="project" value="UniProtKB-EC"/>
</dbReference>
<protein>
    <recommendedName>
        <fullName evidence="10">Glycerol-3-phosphate acyltransferase</fullName>
    </recommendedName>
    <alternativeName>
        <fullName evidence="10">Acyl-PO4 G3P acyltransferase</fullName>
    </alternativeName>
    <alternativeName>
        <fullName evidence="10">Acyl-phosphate--glycerol-3-phosphate acyltransferase</fullName>
    </alternativeName>
    <alternativeName>
        <fullName evidence="10">G3P acyltransferase</fullName>
        <shortName evidence="10">GPAT</shortName>
        <ecNumber evidence="10">2.3.1.275</ecNumber>
    </alternativeName>
    <alternativeName>
        <fullName evidence="10">Lysophosphatidic acid synthase</fullName>
        <shortName evidence="10">LPA synthase</shortName>
    </alternativeName>
</protein>
<keyword evidence="6 10" id="KW-0443">Lipid metabolism</keyword>
<dbReference type="NCBIfam" id="TIGR00023">
    <property type="entry name" value="glycerol-3-phosphate 1-O-acyltransferase PlsY"/>
    <property type="match status" value="1"/>
</dbReference>
<name>A0ABW4E7Y5_9LACO</name>
<keyword evidence="12" id="KW-1185">Reference proteome</keyword>
<evidence type="ECO:0000256" key="4">
    <source>
        <dbReference type="ARBA" id="ARBA00022692"/>
    </source>
</evidence>
<keyword evidence="11" id="KW-0012">Acyltransferase</keyword>
<feature type="transmembrane region" description="Helical" evidence="10">
    <location>
        <begin position="156"/>
        <end position="175"/>
    </location>
</feature>
<keyword evidence="9 10" id="KW-1208">Phospholipid metabolism</keyword>
<evidence type="ECO:0000256" key="1">
    <source>
        <dbReference type="ARBA" id="ARBA00022475"/>
    </source>
</evidence>
<keyword evidence="8 10" id="KW-0594">Phospholipid biosynthesis</keyword>
<dbReference type="EC" id="2.3.1.275" evidence="10"/>
<comment type="similarity">
    <text evidence="10">Belongs to the PlsY family.</text>
</comment>
<dbReference type="EMBL" id="JBHTON010000024">
    <property type="protein sequence ID" value="MFD1485221.1"/>
    <property type="molecule type" value="Genomic_DNA"/>
</dbReference>
<dbReference type="InterPro" id="IPR003811">
    <property type="entry name" value="G3P_acylTferase_PlsY"/>
</dbReference>
<evidence type="ECO:0000256" key="8">
    <source>
        <dbReference type="ARBA" id="ARBA00023209"/>
    </source>
</evidence>
<evidence type="ECO:0000256" key="2">
    <source>
        <dbReference type="ARBA" id="ARBA00022516"/>
    </source>
</evidence>
<accession>A0ABW4E7Y5</accession>
<comment type="pathway">
    <text evidence="10">Lipid metabolism; phospholipid metabolism.</text>
</comment>
<evidence type="ECO:0000256" key="6">
    <source>
        <dbReference type="ARBA" id="ARBA00023098"/>
    </source>
</evidence>
<keyword evidence="3 10" id="KW-0808">Transferase</keyword>
<gene>
    <name evidence="10 11" type="primary">plsY</name>
    <name evidence="11" type="ORF">ACFQ5J_08265</name>
</gene>
<evidence type="ECO:0000256" key="3">
    <source>
        <dbReference type="ARBA" id="ARBA00022679"/>
    </source>
</evidence>
<dbReference type="SMART" id="SM01207">
    <property type="entry name" value="G3P_acyltransf"/>
    <property type="match status" value="1"/>
</dbReference>
<keyword evidence="4 10" id="KW-0812">Transmembrane</keyword>